<evidence type="ECO:0000313" key="1">
    <source>
        <dbReference type="EMBL" id="RGS13238.1"/>
    </source>
</evidence>
<dbReference type="AlphaFoldDB" id="A0A3E5DX98"/>
<name>A0A3E5DX98_9BACT</name>
<protein>
    <submittedName>
        <fullName evidence="1">Uncharacterized protein</fullName>
    </submittedName>
</protein>
<organism evidence="1 2">
    <name type="scientific">Segatella copri</name>
    <dbReference type="NCBI Taxonomy" id="165179"/>
    <lineage>
        <taxon>Bacteria</taxon>
        <taxon>Pseudomonadati</taxon>
        <taxon>Bacteroidota</taxon>
        <taxon>Bacteroidia</taxon>
        <taxon>Bacteroidales</taxon>
        <taxon>Prevotellaceae</taxon>
        <taxon>Segatella</taxon>
    </lineage>
</organism>
<dbReference type="EMBL" id="QRVA01000033">
    <property type="protein sequence ID" value="RGS13238.1"/>
    <property type="molecule type" value="Genomic_DNA"/>
</dbReference>
<evidence type="ECO:0000313" key="2">
    <source>
        <dbReference type="Proteomes" id="UP000283872"/>
    </source>
</evidence>
<accession>A0A3E5DX98</accession>
<proteinExistence type="predicted"/>
<reference evidence="1 2" key="1">
    <citation type="submission" date="2018-08" db="EMBL/GenBank/DDBJ databases">
        <title>A genome reference for cultivated species of the human gut microbiota.</title>
        <authorList>
            <person name="Zou Y."/>
            <person name="Xue W."/>
            <person name="Luo G."/>
        </authorList>
    </citation>
    <scope>NUCLEOTIDE SEQUENCE [LARGE SCALE GENOMIC DNA]</scope>
    <source>
        <strain evidence="1 2">AF24-12</strain>
    </source>
</reference>
<comment type="caution">
    <text evidence="1">The sequence shown here is derived from an EMBL/GenBank/DDBJ whole genome shotgun (WGS) entry which is preliminary data.</text>
</comment>
<dbReference type="Proteomes" id="UP000283872">
    <property type="component" value="Unassembled WGS sequence"/>
</dbReference>
<gene>
    <name evidence="1" type="ORF">DWY11_11895</name>
</gene>
<sequence length="104" mass="12610">MQENKCRNLDYFSLSYNLYHKIAFCLTNCKENRISLDKFKMFDKKQKRNVFIFFEMLTKCINFAAENEHNVKERLDFNSKPMKVRFRKETINRSINTLLIIKGL</sequence>